<evidence type="ECO:0000313" key="3">
    <source>
        <dbReference type="Proteomes" id="UP001250181"/>
    </source>
</evidence>
<name>A0ABU3QM27_9ACTN</name>
<dbReference type="RefSeq" id="WP_315878861.1">
    <property type="nucleotide sequence ID" value="NZ_JAWCTQ010000019.1"/>
</dbReference>
<feature type="region of interest" description="Disordered" evidence="1">
    <location>
        <begin position="1"/>
        <end position="82"/>
    </location>
</feature>
<keyword evidence="3" id="KW-1185">Reference proteome</keyword>
<feature type="non-terminal residue" evidence="2">
    <location>
        <position position="82"/>
    </location>
</feature>
<feature type="compositionally biased region" description="Low complexity" evidence="1">
    <location>
        <begin position="47"/>
        <end position="56"/>
    </location>
</feature>
<gene>
    <name evidence="2" type="ORF">RND61_17260</name>
</gene>
<evidence type="ECO:0000313" key="2">
    <source>
        <dbReference type="EMBL" id="MDT9683799.1"/>
    </source>
</evidence>
<protein>
    <submittedName>
        <fullName evidence="2">Uncharacterized protein</fullName>
    </submittedName>
</protein>
<evidence type="ECO:0000256" key="1">
    <source>
        <dbReference type="SAM" id="MobiDB-lite"/>
    </source>
</evidence>
<reference evidence="2 3" key="1">
    <citation type="submission" date="2023-09" db="EMBL/GenBank/DDBJ databases">
        <title>Streptomyces sp. nov.: A antagonism against Alternaria gaisen Producing Streptochlin, Isolated from Tamarix root soil.</title>
        <authorList>
            <person name="Chen Y."/>
        </authorList>
    </citation>
    <scope>NUCLEOTIDE SEQUENCE [LARGE SCALE GENOMIC DNA]</scope>
    <source>
        <strain evidence="2 3">TRM76323</strain>
    </source>
</reference>
<proteinExistence type="predicted"/>
<sequence>MARASAKRSGTAAACSPVSVGGDRSRTAPERGPAVPTRPRPGHSRRTASAGAGAVGARHRAGRGVDRLDAGREAPAAYATDA</sequence>
<dbReference type="Proteomes" id="UP001250181">
    <property type="component" value="Unassembled WGS sequence"/>
</dbReference>
<organism evidence="2 3">
    <name type="scientific">Streptomyces tamarix</name>
    <dbReference type="NCBI Taxonomy" id="3078565"/>
    <lineage>
        <taxon>Bacteria</taxon>
        <taxon>Bacillati</taxon>
        <taxon>Actinomycetota</taxon>
        <taxon>Actinomycetes</taxon>
        <taxon>Kitasatosporales</taxon>
        <taxon>Streptomycetaceae</taxon>
        <taxon>Streptomyces</taxon>
    </lineage>
</organism>
<comment type="caution">
    <text evidence="2">The sequence shown here is derived from an EMBL/GenBank/DDBJ whole genome shotgun (WGS) entry which is preliminary data.</text>
</comment>
<dbReference type="EMBL" id="JAWCTQ010000019">
    <property type="protein sequence ID" value="MDT9683799.1"/>
    <property type="molecule type" value="Genomic_DNA"/>
</dbReference>
<accession>A0ABU3QM27</accession>
<feature type="compositionally biased region" description="Basic and acidic residues" evidence="1">
    <location>
        <begin position="63"/>
        <end position="72"/>
    </location>
</feature>